<dbReference type="InterPro" id="IPR007627">
    <property type="entry name" value="RNA_pol_sigma70_r2"/>
</dbReference>
<evidence type="ECO:0000256" key="3">
    <source>
        <dbReference type="ARBA" id="ARBA00023125"/>
    </source>
</evidence>
<feature type="domain" description="RNA polymerase sigma-70 region 2" evidence="5">
    <location>
        <begin position="40"/>
        <end position="94"/>
    </location>
</feature>
<comment type="caution">
    <text evidence="6">The sequence shown here is derived from an EMBL/GenBank/DDBJ whole genome shotgun (WGS) entry which is preliminary data.</text>
</comment>
<evidence type="ECO:0000256" key="4">
    <source>
        <dbReference type="ARBA" id="ARBA00023163"/>
    </source>
</evidence>
<sequence>MAADLRPEPVPADRRERLAGLLQEARDGRREALNLIAADLTPLLWQVVRRQGLDREAAEDVIQTTWLRLLRHLKSITAPRALIEWLVTTATREAWRVQATQRDARPVSPTAFDDVPDSDTLPEELVLRNERHQALWNAMARLSDSCRDLLRLVAFVRRPNYDAVALTLGMPKGSIGPTRGRCLAKLRRLLAEDRGWSVS</sequence>
<evidence type="ECO:0000313" key="7">
    <source>
        <dbReference type="Proteomes" id="UP001597097"/>
    </source>
</evidence>
<keyword evidence="2" id="KW-0731">Sigma factor</keyword>
<evidence type="ECO:0000256" key="1">
    <source>
        <dbReference type="ARBA" id="ARBA00023015"/>
    </source>
</evidence>
<dbReference type="PANTHER" id="PTHR43133">
    <property type="entry name" value="RNA POLYMERASE ECF-TYPE SIGMA FACTO"/>
    <property type="match status" value="1"/>
</dbReference>
<dbReference type="EMBL" id="JBHUCM010000038">
    <property type="protein sequence ID" value="MFD1543296.1"/>
    <property type="molecule type" value="Genomic_DNA"/>
</dbReference>
<dbReference type="InterPro" id="IPR039425">
    <property type="entry name" value="RNA_pol_sigma-70-like"/>
</dbReference>
<keyword evidence="7" id="KW-1185">Reference proteome</keyword>
<keyword evidence="4" id="KW-0804">Transcription</keyword>
<dbReference type="PANTHER" id="PTHR43133:SF8">
    <property type="entry name" value="RNA POLYMERASE SIGMA FACTOR HI_1459-RELATED"/>
    <property type="match status" value="1"/>
</dbReference>
<keyword evidence="3" id="KW-0238">DNA-binding</keyword>
<proteinExistence type="predicted"/>
<dbReference type="Pfam" id="PF04542">
    <property type="entry name" value="Sigma70_r2"/>
    <property type="match status" value="1"/>
</dbReference>
<dbReference type="RefSeq" id="WP_219536166.1">
    <property type="nucleotide sequence ID" value="NZ_JAHKRM010000028.1"/>
</dbReference>
<accession>A0ABW4GLY2</accession>
<keyword evidence="1" id="KW-0805">Transcription regulation</keyword>
<reference evidence="7" key="1">
    <citation type="journal article" date="2019" name="Int. J. Syst. Evol. Microbiol.">
        <title>The Global Catalogue of Microorganisms (GCM) 10K type strain sequencing project: providing services to taxonomists for standard genome sequencing and annotation.</title>
        <authorList>
            <consortium name="The Broad Institute Genomics Platform"/>
            <consortium name="The Broad Institute Genome Sequencing Center for Infectious Disease"/>
            <person name="Wu L."/>
            <person name="Ma J."/>
        </authorList>
    </citation>
    <scope>NUCLEOTIDE SEQUENCE [LARGE SCALE GENOMIC DNA]</scope>
    <source>
        <strain evidence="7">CGMCC 1.15399</strain>
    </source>
</reference>
<evidence type="ECO:0000259" key="5">
    <source>
        <dbReference type="Pfam" id="PF04542"/>
    </source>
</evidence>
<organism evidence="6 7">
    <name type="scientific">Nonomuraea guangzhouensis</name>
    <dbReference type="NCBI Taxonomy" id="1291555"/>
    <lineage>
        <taxon>Bacteria</taxon>
        <taxon>Bacillati</taxon>
        <taxon>Actinomycetota</taxon>
        <taxon>Actinomycetes</taxon>
        <taxon>Streptosporangiales</taxon>
        <taxon>Streptosporangiaceae</taxon>
        <taxon>Nonomuraea</taxon>
    </lineage>
</organism>
<evidence type="ECO:0000256" key="2">
    <source>
        <dbReference type="ARBA" id="ARBA00023082"/>
    </source>
</evidence>
<evidence type="ECO:0000313" key="6">
    <source>
        <dbReference type="EMBL" id="MFD1543296.1"/>
    </source>
</evidence>
<gene>
    <name evidence="6" type="ORF">ACFSJ0_40045</name>
</gene>
<name>A0ABW4GLY2_9ACTN</name>
<dbReference type="InterPro" id="IPR014284">
    <property type="entry name" value="RNA_pol_sigma-70_dom"/>
</dbReference>
<dbReference type="NCBIfam" id="TIGR02937">
    <property type="entry name" value="sigma70-ECF"/>
    <property type="match status" value="1"/>
</dbReference>
<dbReference type="Proteomes" id="UP001597097">
    <property type="component" value="Unassembled WGS sequence"/>
</dbReference>
<protein>
    <submittedName>
        <fullName evidence="6">RNA polymerase sigma factor</fullName>
    </submittedName>
</protein>